<feature type="chain" id="PRO_5038399959" evidence="4">
    <location>
        <begin position="22"/>
        <end position="341"/>
    </location>
</feature>
<accession>A0A3L8P689</accession>
<dbReference type="PROSITE" id="PS51257">
    <property type="entry name" value="PROKAR_LIPOPROTEIN"/>
    <property type="match status" value="1"/>
</dbReference>
<comment type="similarity">
    <text evidence="2">Belongs to the bacterial solute-binding protein 2 family.</text>
</comment>
<evidence type="ECO:0000256" key="4">
    <source>
        <dbReference type="SAM" id="SignalP"/>
    </source>
</evidence>
<dbReference type="Proteomes" id="UP000281708">
    <property type="component" value="Unassembled WGS sequence"/>
</dbReference>
<evidence type="ECO:0000256" key="1">
    <source>
        <dbReference type="ARBA" id="ARBA00004196"/>
    </source>
</evidence>
<dbReference type="GO" id="GO:0030246">
    <property type="term" value="F:carbohydrate binding"/>
    <property type="evidence" value="ECO:0007669"/>
    <property type="project" value="UniProtKB-ARBA"/>
</dbReference>
<gene>
    <name evidence="6" type="ORF">D9V37_08780</name>
</gene>
<evidence type="ECO:0000313" key="7">
    <source>
        <dbReference type="Proteomes" id="UP000281708"/>
    </source>
</evidence>
<evidence type="ECO:0000259" key="5">
    <source>
        <dbReference type="Pfam" id="PF13407"/>
    </source>
</evidence>
<comment type="caution">
    <text evidence="6">The sequence shown here is derived from an EMBL/GenBank/DDBJ whole genome shotgun (WGS) entry which is preliminary data.</text>
</comment>
<proteinExistence type="inferred from homology"/>
<dbReference type="InterPro" id="IPR028082">
    <property type="entry name" value="Peripla_BP_I"/>
</dbReference>
<protein>
    <submittedName>
        <fullName evidence="6">D-ribose ABC transporter substrate-binding protein</fullName>
    </submittedName>
</protein>
<keyword evidence="7" id="KW-1185">Reference proteome</keyword>
<feature type="signal peptide" evidence="4">
    <location>
        <begin position="1"/>
        <end position="21"/>
    </location>
</feature>
<organism evidence="6 7">
    <name type="scientific">Nocardioides mangrovicus</name>
    <dbReference type="NCBI Taxonomy" id="2478913"/>
    <lineage>
        <taxon>Bacteria</taxon>
        <taxon>Bacillati</taxon>
        <taxon>Actinomycetota</taxon>
        <taxon>Actinomycetes</taxon>
        <taxon>Propionibacteriales</taxon>
        <taxon>Nocardioidaceae</taxon>
        <taxon>Nocardioides</taxon>
    </lineage>
</organism>
<comment type="subcellular location">
    <subcellularLocation>
        <location evidence="1">Cell envelope</location>
    </subcellularLocation>
</comment>
<dbReference type="InterPro" id="IPR025997">
    <property type="entry name" value="SBP_2_dom"/>
</dbReference>
<dbReference type="SUPFAM" id="SSF53822">
    <property type="entry name" value="Periplasmic binding protein-like I"/>
    <property type="match status" value="1"/>
</dbReference>
<dbReference type="EMBL" id="RDBE01000006">
    <property type="protein sequence ID" value="RLV49958.1"/>
    <property type="molecule type" value="Genomic_DNA"/>
</dbReference>
<dbReference type="OrthoDB" id="9813037at2"/>
<sequence length="341" mass="35149">MNRHLQRSAALLAATTLALTAAGCSRKSDDAKAGGTGKGRDKSAVMIMSTLNNPFFVSVKNGAAAQAKKNGIKLDVQNANNSDGTALNLATTAIAKQPGVLVIDPVGSESATASVKAANSAGIPVMAFDRKPDGGTLSSFVGYDAVQAGKNAADALAKGMAAKNGSEKGSIVEIQGILGTNVAQDRSKGFETEIAKYPNIKTVAKQSADFDRGKALNTMTDILQAHPDIDGVYAANDEMAMGVLAALKSRQLAGKVVLVGNDGISDALQAIQDGQMYATNAESPYALGQRVSDLILQLAQGKKVTSNKVLEGELITKDSVKDYASHLVEIGDSADVPASLK</sequence>
<dbReference type="GO" id="GO:0030313">
    <property type="term" value="C:cell envelope"/>
    <property type="evidence" value="ECO:0007669"/>
    <property type="project" value="UniProtKB-SubCell"/>
</dbReference>
<dbReference type="PANTHER" id="PTHR46847">
    <property type="entry name" value="D-ALLOSE-BINDING PERIPLASMIC PROTEIN-RELATED"/>
    <property type="match status" value="1"/>
</dbReference>
<feature type="domain" description="Periplasmic binding protein" evidence="5">
    <location>
        <begin position="45"/>
        <end position="303"/>
    </location>
</feature>
<dbReference type="Pfam" id="PF13407">
    <property type="entry name" value="Peripla_BP_4"/>
    <property type="match status" value="1"/>
</dbReference>
<keyword evidence="3 4" id="KW-0732">Signal</keyword>
<reference evidence="6 7" key="1">
    <citation type="submission" date="2018-10" db="EMBL/GenBank/DDBJ databases">
        <title>Marmoricola sp. 4Q3S-7 whole genome shotgun sequence.</title>
        <authorList>
            <person name="Li F."/>
        </authorList>
    </citation>
    <scope>NUCLEOTIDE SEQUENCE [LARGE SCALE GENOMIC DNA]</scope>
    <source>
        <strain evidence="6 7">4Q3S-7</strain>
    </source>
</reference>
<evidence type="ECO:0000256" key="2">
    <source>
        <dbReference type="ARBA" id="ARBA00007639"/>
    </source>
</evidence>
<dbReference type="PANTHER" id="PTHR46847:SF1">
    <property type="entry name" value="D-ALLOSE-BINDING PERIPLASMIC PROTEIN-RELATED"/>
    <property type="match status" value="1"/>
</dbReference>
<name>A0A3L8P689_9ACTN</name>
<dbReference type="Gene3D" id="3.40.50.2300">
    <property type="match status" value="2"/>
</dbReference>
<evidence type="ECO:0000313" key="6">
    <source>
        <dbReference type="EMBL" id="RLV49958.1"/>
    </source>
</evidence>
<dbReference type="AlphaFoldDB" id="A0A3L8P689"/>
<dbReference type="RefSeq" id="WP_121805722.1">
    <property type="nucleotide sequence ID" value="NZ_RDBE01000006.1"/>
</dbReference>
<evidence type="ECO:0000256" key="3">
    <source>
        <dbReference type="ARBA" id="ARBA00022729"/>
    </source>
</evidence>